<dbReference type="SUPFAM" id="SSF52540">
    <property type="entry name" value="P-loop containing nucleoside triphosphate hydrolases"/>
    <property type="match status" value="1"/>
</dbReference>
<dbReference type="KEGG" id="lak:106154924"/>
<feature type="transmembrane region" description="Helical" evidence="1">
    <location>
        <begin position="143"/>
        <end position="174"/>
    </location>
</feature>
<feature type="transmembrane region" description="Helical" evidence="1">
    <location>
        <begin position="279"/>
        <end position="299"/>
    </location>
</feature>
<name>A0A2R2MS50_LINAN</name>
<dbReference type="InterPro" id="IPR027417">
    <property type="entry name" value="P-loop_NTPase"/>
</dbReference>
<dbReference type="Gene3D" id="3.40.50.300">
    <property type="entry name" value="P-loop containing nucleotide triphosphate hydrolases"/>
    <property type="match status" value="1"/>
</dbReference>
<keyword evidence="1" id="KW-0812">Transmembrane</keyword>
<dbReference type="RefSeq" id="XP_023932953.1">
    <property type="nucleotide sequence ID" value="XM_024077185.1"/>
</dbReference>
<dbReference type="Pfam" id="PF08477">
    <property type="entry name" value="Roc"/>
    <property type="match status" value="1"/>
</dbReference>
<evidence type="ECO:0000313" key="3">
    <source>
        <dbReference type="RefSeq" id="XP_023932953.1"/>
    </source>
</evidence>
<protein>
    <submittedName>
        <fullName evidence="3">Uncharacterized protein LOC106154924</fullName>
    </submittedName>
</protein>
<evidence type="ECO:0000256" key="1">
    <source>
        <dbReference type="SAM" id="Phobius"/>
    </source>
</evidence>
<gene>
    <name evidence="3" type="primary">LOC106154924</name>
</gene>
<dbReference type="AlphaFoldDB" id="A0A2R2MS50"/>
<feature type="transmembrane region" description="Helical" evidence="1">
    <location>
        <begin position="245"/>
        <end position="267"/>
    </location>
</feature>
<dbReference type="Proteomes" id="UP000085678">
    <property type="component" value="Unplaced"/>
</dbReference>
<reference evidence="3" key="1">
    <citation type="submission" date="2025-08" db="UniProtKB">
        <authorList>
            <consortium name="RefSeq"/>
        </authorList>
    </citation>
    <scope>IDENTIFICATION</scope>
    <source>
        <tissue evidence="3">Gonads</tissue>
    </source>
</reference>
<sequence>MEKEKHEEDMFKRWGASTGTLSRRIIGASASMRNKYETSMQKGTIYLETSKILFLGDSGVGKTSLQRYFREKGFSEKYNITRGNEKHHVETAAVTDTWEDVTDPENEQQYAASYVTVKKTDSPSESQTAVNGALFDQHFKLTIGLLCVCVAFALLPFGLCSLKIIGCTFSTLFFPNNLPMGIRYAEGTALSIFYRYALIETLYADRNMQQRMNNPDLFLEFQLGVLCCGLVVGFVLGFGCRAGTSIVFSLVCLKSQGSMLNFLPVVFDILREFCLDFKHASAVIVIASLTLYLCQAYVYHGKINIKQFCLQVIVSNFATALIYQMINREISEFIQGRPSNCYHIDLVWCCCWHLRMQKHVTKSDA</sequence>
<organism evidence="2 3">
    <name type="scientific">Lingula anatina</name>
    <name type="common">Brachiopod</name>
    <name type="synonym">Lingula unguis</name>
    <dbReference type="NCBI Taxonomy" id="7574"/>
    <lineage>
        <taxon>Eukaryota</taxon>
        <taxon>Metazoa</taxon>
        <taxon>Spiralia</taxon>
        <taxon>Lophotrochozoa</taxon>
        <taxon>Brachiopoda</taxon>
        <taxon>Linguliformea</taxon>
        <taxon>Lingulata</taxon>
        <taxon>Lingulida</taxon>
        <taxon>Linguloidea</taxon>
        <taxon>Lingulidae</taxon>
        <taxon>Lingula</taxon>
    </lineage>
</organism>
<keyword evidence="2" id="KW-1185">Reference proteome</keyword>
<proteinExistence type="predicted"/>
<dbReference type="GeneID" id="106154924"/>
<accession>A0A2R2MS50</accession>
<dbReference type="InParanoid" id="A0A2R2MS50"/>
<evidence type="ECO:0000313" key="2">
    <source>
        <dbReference type="Proteomes" id="UP000085678"/>
    </source>
</evidence>
<keyword evidence="1" id="KW-1133">Transmembrane helix</keyword>
<feature type="transmembrane region" description="Helical" evidence="1">
    <location>
        <begin position="217"/>
        <end position="239"/>
    </location>
</feature>
<keyword evidence="1" id="KW-0472">Membrane</keyword>